<keyword evidence="4" id="KW-1185">Reference proteome</keyword>
<organism evidence="3 4">
    <name type="scientific">Actinomycetospora lemnae</name>
    <dbReference type="NCBI Taxonomy" id="3019891"/>
    <lineage>
        <taxon>Bacteria</taxon>
        <taxon>Bacillati</taxon>
        <taxon>Actinomycetota</taxon>
        <taxon>Actinomycetes</taxon>
        <taxon>Pseudonocardiales</taxon>
        <taxon>Pseudonocardiaceae</taxon>
        <taxon>Actinomycetospora</taxon>
    </lineage>
</organism>
<keyword evidence="2" id="KW-0812">Transmembrane</keyword>
<feature type="transmembrane region" description="Helical" evidence="2">
    <location>
        <begin position="198"/>
        <end position="215"/>
    </location>
</feature>
<feature type="compositionally biased region" description="Low complexity" evidence="1">
    <location>
        <begin position="31"/>
        <end position="61"/>
    </location>
</feature>
<feature type="transmembrane region" description="Helical" evidence="2">
    <location>
        <begin position="128"/>
        <end position="148"/>
    </location>
</feature>
<evidence type="ECO:0000256" key="1">
    <source>
        <dbReference type="SAM" id="MobiDB-lite"/>
    </source>
</evidence>
<keyword evidence="2" id="KW-1133">Transmembrane helix</keyword>
<evidence type="ECO:0000313" key="3">
    <source>
        <dbReference type="EMBL" id="MDD7965014.1"/>
    </source>
</evidence>
<gene>
    <name evidence="3" type="ORF">PGB27_06575</name>
</gene>
<feature type="compositionally biased region" description="Basic and acidic residues" evidence="1">
    <location>
        <begin position="1"/>
        <end position="14"/>
    </location>
</feature>
<evidence type="ECO:0000256" key="2">
    <source>
        <dbReference type="SAM" id="Phobius"/>
    </source>
</evidence>
<dbReference type="Proteomes" id="UP001300763">
    <property type="component" value="Unassembled WGS sequence"/>
</dbReference>
<feature type="region of interest" description="Disordered" evidence="1">
    <location>
        <begin position="1"/>
        <end position="61"/>
    </location>
</feature>
<dbReference type="RefSeq" id="WP_274199537.1">
    <property type="nucleotide sequence ID" value="NZ_JAQZAO010000002.1"/>
</dbReference>
<dbReference type="EMBL" id="JAQZAO010000002">
    <property type="protein sequence ID" value="MDD7965014.1"/>
    <property type="molecule type" value="Genomic_DNA"/>
</dbReference>
<proteinExistence type="predicted"/>
<evidence type="ECO:0000313" key="4">
    <source>
        <dbReference type="Proteomes" id="UP001300763"/>
    </source>
</evidence>
<feature type="transmembrane region" description="Helical" evidence="2">
    <location>
        <begin position="168"/>
        <end position="186"/>
    </location>
</feature>
<reference evidence="3 4" key="1">
    <citation type="submission" date="2023-02" db="EMBL/GenBank/DDBJ databases">
        <title>Genome sequencing required for Actinomycetospora new species description.</title>
        <authorList>
            <person name="Saimee Y."/>
            <person name="Duangmal K."/>
        </authorList>
    </citation>
    <scope>NUCLEOTIDE SEQUENCE [LARGE SCALE GENOMIC DNA]</scope>
    <source>
        <strain evidence="3 4">DW7H6</strain>
    </source>
</reference>
<evidence type="ECO:0008006" key="5">
    <source>
        <dbReference type="Google" id="ProtNLM"/>
    </source>
</evidence>
<name>A0ABT5SQF4_9PSEU</name>
<comment type="caution">
    <text evidence="3">The sequence shown here is derived from an EMBL/GenBank/DDBJ whole genome shotgun (WGS) entry which is preliminary data.</text>
</comment>
<protein>
    <recommendedName>
        <fullName evidence="5">DUF308 domain-containing protein</fullName>
    </recommendedName>
</protein>
<sequence>MPPAARRDTDRFTREPAMTTIRTTPARVRTDAAAGSAATPTEAVPAPGAAPGSGSPGVRTPGDGALRALGAGLAVGATAYGIPFMLFGAQEAGLGRFVIDLTGVFFQLGVFCLLAAMWRTQAAGTSRLARTMIIVESVVLGLATVQSLTTLPAMGGEWSTLATVLDPFWPLSMLGMAILGVKVAVAGRWRGALRAWPVVAETWIVVALPAMMLFGPVVGSIVAGAHFLVGYATLGVLLAVRPGLTRR</sequence>
<accession>A0ABT5SQF4</accession>
<feature type="transmembrane region" description="Helical" evidence="2">
    <location>
        <begin position="68"/>
        <end position="88"/>
    </location>
</feature>
<keyword evidence="2" id="KW-0472">Membrane</keyword>
<feature type="transmembrane region" description="Helical" evidence="2">
    <location>
        <begin position="221"/>
        <end position="240"/>
    </location>
</feature>
<feature type="transmembrane region" description="Helical" evidence="2">
    <location>
        <begin position="94"/>
        <end position="116"/>
    </location>
</feature>